<accession>A0A0D3FUW3</accession>
<dbReference type="Gramene" id="OBART04G09690.1">
    <property type="protein sequence ID" value="OBART04G09690.1"/>
    <property type="gene ID" value="OBART04G09690"/>
</dbReference>
<dbReference type="PANTHER" id="PTHR35545">
    <property type="entry name" value="F-BOX DOMAIN-CONTAINING PROTEIN"/>
    <property type="match status" value="1"/>
</dbReference>
<dbReference type="AlphaFoldDB" id="A0A0D3FUW3"/>
<organism evidence="2">
    <name type="scientific">Oryza barthii</name>
    <dbReference type="NCBI Taxonomy" id="65489"/>
    <lineage>
        <taxon>Eukaryota</taxon>
        <taxon>Viridiplantae</taxon>
        <taxon>Streptophyta</taxon>
        <taxon>Embryophyta</taxon>
        <taxon>Tracheophyta</taxon>
        <taxon>Spermatophyta</taxon>
        <taxon>Magnoliopsida</taxon>
        <taxon>Liliopsida</taxon>
        <taxon>Poales</taxon>
        <taxon>Poaceae</taxon>
        <taxon>BOP clade</taxon>
        <taxon>Oryzoideae</taxon>
        <taxon>Oryzeae</taxon>
        <taxon>Oryzinae</taxon>
        <taxon>Oryza</taxon>
    </lineage>
</organism>
<evidence type="ECO:0000313" key="2">
    <source>
        <dbReference type="EnsemblPlants" id="OBART04G09690.1"/>
    </source>
</evidence>
<sequence length="309" mass="35131">MIKITVGEWGVEACIALQHVNKSSKRVRIGIGVGTILSLRPVYLLPTVIQTKNLSATPRMKAPRRWARLPRRLPALRFSVADVLSPRYFRSLRRRPAPRARQPHVHRPPSPATPHHRVLDSLLGGAPASMSRLAVRFTGPKRWILPRPLGAALLGLRELLVADVPPTWDVSWPRLLLEAAPALESLHTHVSAPAPASSPDEHLRVEGRPIYWQPRGKFRHRRLREVRMVGFTASAPRHTRFLRYLVRVCATLERVVLVRDGRVEEDGLWGWNTVSNGDRPWRLDDWMSVSAQIKHGRTWSKPHVEVILK</sequence>
<reference evidence="2" key="1">
    <citation type="journal article" date="2009" name="Rice">
        <title>De Novo Next Generation Sequencing of Plant Genomes.</title>
        <authorList>
            <person name="Rounsley S."/>
            <person name="Marri P.R."/>
            <person name="Yu Y."/>
            <person name="He R."/>
            <person name="Sisneros N."/>
            <person name="Goicoechea J.L."/>
            <person name="Lee S.J."/>
            <person name="Angelova A."/>
            <person name="Kudrna D."/>
            <person name="Luo M."/>
            <person name="Affourtit J."/>
            <person name="Desany B."/>
            <person name="Knight J."/>
            <person name="Niazi F."/>
            <person name="Egholm M."/>
            <person name="Wing R.A."/>
        </authorList>
    </citation>
    <scope>NUCLEOTIDE SEQUENCE [LARGE SCALE GENOMIC DNA]</scope>
    <source>
        <strain evidence="2">cv. IRGC 105608</strain>
    </source>
</reference>
<dbReference type="PaxDb" id="65489-OBART04G09690.1"/>
<feature type="compositionally biased region" description="Basic residues" evidence="1">
    <location>
        <begin position="96"/>
        <end position="107"/>
    </location>
</feature>
<dbReference type="HOGENOM" id="CLU_901302_0_0_1"/>
<dbReference type="PANTHER" id="PTHR35545:SF11">
    <property type="entry name" value="OS04G0376200 PROTEIN"/>
    <property type="match status" value="1"/>
</dbReference>
<dbReference type="EnsemblPlants" id="OBART04G09690.1">
    <property type="protein sequence ID" value="OBART04G09690.1"/>
    <property type="gene ID" value="OBART04G09690"/>
</dbReference>
<feature type="region of interest" description="Disordered" evidence="1">
    <location>
        <begin position="96"/>
        <end position="115"/>
    </location>
</feature>
<dbReference type="Proteomes" id="UP000026960">
    <property type="component" value="Chromosome 4"/>
</dbReference>
<evidence type="ECO:0000313" key="3">
    <source>
        <dbReference type="Proteomes" id="UP000026960"/>
    </source>
</evidence>
<proteinExistence type="predicted"/>
<keyword evidence="3" id="KW-1185">Reference proteome</keyword>
<dbReference type="eggNOG" id="ENOG502R66C">
    <property type="taxonomic scope" value="Eukaryota"/>
</dbReference>
<name>A0A0D3FUW3_9ORYZ</name>
<protein>
    <submittedName>
        <fullName evidence="2">Uncharacterized protein</fullName>
    </submittedName>
</protein>
<evidence type="ECO:0000256" key="1">
    <source>
        <dbReference type="SAM" id="MobiDB-lite"/>
    </source>
</evidence>
<reference evidence="2" key="2">
    <citation type="submission" date="2015-03" db="UniProtKB">
        <authorList>
            <consortium name="EnsemblPlants"/>
        </authorList>
    </citation>
    <scope>IDENTIFICATION</scope>
</reference>